<dbReference type="AlphaFoldDB" id="A0AAV4A035"/>
<protein>
    <submittedName>
        <fullName evidence="1">Uncharacterized protein</fullName>
    </submittedName>
</protein>
<evidence type="ECO:0000313" key="2">
    <source>
        <dbReference type="Proteomes" id="UP000735302"/>
    </source>
</evidence>
<proteinExistence type="predicted"/>
<sequence length="108" mass="12488">MQRMHLRKLHSYKIVQVTFMRMFQIYTDSVYPCAIRDKGSVQNEVRQRAREAPVHTPPILEATFDPGTCSGRIQAQCSLRTQSRFDQSIAPPIPPQNGDLWVSIQRFL</sequence>
<name>A0AAV4A035_9GAST</name>
<comment type="caution">
    <text evidence="1">The sequence shown here is derived from an EMBL/GenBank/DDBJ whole genome shotgun (WGS) entry which is preliminary data.</text>
</comment>
<accession>A0AAV4A035</accession>
<dbReference type="EMBL" id="BLXT01003341">
    <property type="protein sequence ID" value="GFO01521.1"/>
    <property type="molecule type" value="Genomic_DNA"/>
</dbReference>
<keyword evidence="2" id="KW-1185">Reference proteome</keyword>
<dbReference type="Proteomes" id="UP000735302">
    <property type="component" value="Unassembled WGS sequence"/>
</dbReference>
<evidence type="ECO:0000313" key="1">
    <source>
        <dbReference type="EMBL" id="GFO01521.1"/>
    </source>
</evidence>
<gene>
    <name evidence="1" type="ORF">PoB_002802600</name>
</gene>
<reference evidence="1 2" key="1">
    <citation type="journal article" date="2021" name="Elife">
        <title>Chloroplast acquisition without the gene transfer in kleptoplastic sea slugs, Plakobranchus ocellatus.</title>
        <authorList>
            <person name="Maeda T."/>
            <person name="Takahashi S."/>
            <person name="Yoshida T."/>
            <person name="Shimamura S."/>
            <person name="Takaki Y."/>
            <person name="Nagai Y."/>
            <person name="Toyoda A."/>
            <person name="Suzuki Y."/>
            <person name="Arimoto A."/>
            <person name="Ishii H."/>
            <person name="Satoh N."/>
            <person name="Nishiyama T."/>
            <person name="Hasebe M."/>
            <person name="Maruyama T."/>
            <person name="Minagawa J."/>
            <person name="Obokata J."/>
            <person name="Shigenobu S."/>
        </authorList>
    </citation>
    <scope>NUCLEOTIDE SEQUENCE [LARGE SCALE GENOMIC DNA]</scope>
</reference>
<organism evidence="1 2">
    <name type="scientific">Plakobranchus ocellatus</name>
    <dbReference type="NCBI Taxonomy" id="259542"/>
    <lineage>
        <taxon>Eukaryota</taxon>
        <taxon>Metazoa</taxon>
        <taxon>Spiralia</taxon>
        <taxon>Lophotrochozoa</taxon>
        <taxon>Mollusca</taxon>
        <taxon>Gastropoda</taxon>
        <taxon>Heterobranchia</taxon>
        <taxon>Euthyneura</taxon>
        <taxon>Panpulmonata</taxon>
        <taxon>Sacoglossa</taxon>
        <taxon>Placobranchoidea</taxon>
        <taxon>Plakobranchidae</taxon>
        <taxon>Plakobranchus</taxon>
    </lineage>
</organism>